<dbReference type="AlphaFoldDB" id="A0A2U2MSP3"/>
<dbReference type="NCBIfam" id="TIGR02646">
    <property type="entry name" value="retron system putative HNH endonuclease"/>
    <property type="match status" value="1"/>
</dbReference>
<evidence type="ECO:0000313" key="2">
    <source>
        <dbReference type="Proteomes" id="UP000245753"/>
    </source>
</evidence>
<accession>A0A2U2MSP3</accession>
<proteinExistence type="predicted"/>
<protein>
    <submittedName>
        <fullName evidence="1">TIGR02646 family protein</fullName>
    </submittedName>
</protein>
<dbReference type="Proteomes" id="UP000245753">
    <property type="component" value="Unassembled WGS sequence"/>
</dbReference>
<reference evidence="1 2" key="1">
    <citation type="journal article" date="2018" name="Int. J. Syst. Evol. Microbiol.">
        <title>Bifidobacterium catulorum sp. nov., a novel taxon from the faeces of the baby common marmoset (Callithrix jacchus).</title>
        <authorList>
            <person name="Modesto M."/>
            <person name="Michelini S."/>
            <person name="Oki K."/>
            <person name="Biavati B."/>
            <person name="Watanabe K."/>
            <person name="Mattarelli P."/>
        </authorList>
    </citation>
    <scope>NUCLEOTIDE SEQUENCE [LARGE SCALE GENOMIC DNA]</scope>
    <source>
        <strain evidence="1 2">MRM 8.19</strain>
    </source>
</reference>
<evidence type="ECO:0000313" key="1">
    <source>
        <dbReference type="EMBL" id="PWG59876.1"/>
    </source>
</evidence>
<gene>
    <name evidence="1" type="ORF">DF200_05530</name>
</gene>
<comment type="caution">
    <text evidence="1">The sequence shown here is derived from an EMBL/GenBank/DDBJ whole genome shotgun (WGS) entry which is preliminary data.</text>
</comment>
<keyword evidence="2" id="KW-1185">Reference proteome</keyword>
<dbReference type="Gene3D" id="1.10.30.50">
    <property type="match status" value="1"/>
</dbReference>
<dbReference type="EMBL" id="QFFN01000011">
    <property type="protein sequence ID" value="PWG59876.1"/>
    <property type="molecule type" value="Genomic_DNA"/>
</dbReference>
<name>A0A2U2MSP3_9BIFI</name>
<dbReference type="InterPro" id="IPR013467">
    <property type="entry name" value="HNH78-like"/>
</dbReference>
<sequence length="266" mass="31470">MLWIREIWPKPKLGFRPWKTSWGTIPIWWRDVCRWISNDWMATMLLIEKADQPLSLVEDVMRLRLGEKRNPGSRQVRYDNLSAETKRDVQRSLLSEQRGLCAYCMGRITLKSMHIEHYHAQHAGTDSDDELSVRYDNMLAVCDGGRGLPYEQQTCDTHRRNDELSVNPWNDGDIRSIRYGSNGEMRSERAAVDFDIQWTLNLNEKRLVRNRRAALCALQQEMAVQIKKGRNLKVICRRYRRLYEVQNPRREYAGILLDYLSRKINK</sequence>
<organism evidence="1 2">
    <name type="scientific">Bifidobacterium catulorum</name>
    <dbReference type="NCBI Taxonomy" id="1630173"/>
    <lineage>
        <taxon>Bacteria</taxon>
        <taxon>Bacillati</taxon>
        <taxon>Actinomycetota</taxon>
        <taxon>Actinomycetes</taxon>
        <taxon>Bifidobacteriales</taxon>
        <taxon>Bifidobacteriaceae</taxon>
        <taxon>Bifidobacterium</taxon>
    </lineage>
</organism>